<name>U4KPD8_ALTPJ</name>
<accession>U4KPD8</accession>
<dbReference type="HOGENOM" id="CLU_1850768_0_0_14"/>
<organism evidence="2 3">
    <name type="scientific">Alteracholeplasma palmae (strain ATCC 49389 / J233)</name>
    <name type="common">Acholeplasma palmae</name>
    <dbReference type="NCBI Taxonomy" id="1318466"/>
    <lineage>
        <taxon>Bacteria</taxon>
        <taxon>Bacillati</taxon>
        <taxon>Mycoplasmatota</taxon>
        <taxon>Mollicutes</taxon>
        <taxon>Acholeplasmatales</taxon>
        <taxon>Acholeplasmataceae</taxon>
        <taxon>Acholeplasma</taxon>
    </lineage>
</organism>
<proteinExistence type="predicted"/>
<reference evidence="2 3" key="1">
    <citation type="journal article" date="2013" name="J. Mol. Microbiol. Biotechnol.">
        <title>Analysis of the Complete Genomes of Acholeplasma brassicae , A. palmae and A. laidlawii and Their Comparison to the Obligate Parasites from ' Candidatus Phytoplasma'.</title>
        <authorList>
            <person name="Kube M."/>
            <person name="Siewert C."/>
            <person name="Migdoll A.M."/>
            <person name="Duduk B."/>
            <person name="Holz S."/>
            <person name="Rabus R."/>
            <person name="Seemuller E."/>
            <person name="Mitrovic J."/>
            <person name="Muller I."/>
            <person name="Buttner C."/>
            <person name="Reinhardt R."/>
        </authorList>
    </citation>
    <scope>NUCLEOTIDE SEQUENCE [LARGE SCALE GENOMIC DNA]</scope>
    <source>
        <strain evidence="2 3">J233</strain>
    </source>
</reference>
<dbReference type="STRING" id="1318466.BN85405180"/>
<evidence type="ECO:0000313" key="2">
    <source>
        <dbReference type="EMBL" id="CCV64095.1"/>
    </source>
</evidence>
<feature type="transmembrane region" description="Helical" evidence="1">
    <location>
        <begin position="68"/>
        <end position="89"/>
    </location>
</feature>
<feature type="transmembrane region" description="Helical" evidence="1">
    <location>
        <begin position="104"/>
        <end position="126"/>
    </location>
</feature>
<evidence type="ECO:0000256" key="1">
    <source>
        <dbReference type="SAM" id="Phobius"/>
    </source>
</evidence>
<dbReference type="KEGG" id="apal:BN85405180"/>
<dbReference type="Proteomes" id="UP000032740">
    <property type="component" value="Chromosome"/>
</dbReference>
<dbReference type="EMBL" id="FO681347">
    <property type="protein sequence ID" value="CCV64095.1"/>
    <property type="molecule type" value="Genomic_DNA"/>
</dbReference>
<feature type="transmembrane region" description="Helical" evidence="1">
    <location>
        <begin position="35"/>
        <end position="56"/>
    </location>
</feature>
<keyword evidence="1" id="KW-0472">Membrane</keyword>
<gene>
    <name evidence="2" type="ORF">BN85405180</name>
</gene>
<protein>
    <submittedName>
        <fullName evidence="2">Uncharacterized protein</fullName>
    </submittedName>
</protein>
<sequence>MLLSVLIITGTLDFQLGKGFSFKSHINAILQLDTNIVAFYLFLLNITALVQTFFAFSFSKAQSPKTLIMNTVLTLLQLVITVLYVLVFLTEGSRIPGYKPGSSAILSIMFLSLGALFMTISTAFAWKYVNWKYVKIED</sequence>
<keyword evidence="3" id="KW-1185">Reference proteome</keyword>
<dbReference type="AlphaFoldDB" id="U4KPD8"/>
<evidence type="ECO:0000313" key="3">
    <source>
        <dbReference type="Proteomes" id="UP000032740"/>
    </source>
</evidence>
<keyword evidence="1" id="KW-1133">Transmembrane helix</keyword>
<keyword evidence="1" id="KW-0812">Transmembrane</keyword>